<accession>Q86LL6</accession>
<reference evidence="1" key="1">
    <citation type="submission" date="2002-12" db="EMBL/GenBank/DDBJ databases">
        <title>Immunological screening of Toxoplasma tachyzoite cDNA expression libraries with serum from toxoplasma infected rats.</title>
        <authorList>
            <person name="Jiang L."/>
            <person name="Shu H."/>
            <person name="Wu X."/>
            <person name="Cai L."/>
            <person name="Wang D."/>
            <person name="Luo S."/>
            <person name="Liu D."/>
        </authorList>
    </citation>
    <scope>NUCLEOTIDE SEQUENCE</scope>
    <source>
        <strain evidence="1">RH</strain>
    </source>
</reference>
<keyword evidence="1" id="KW-0472">Membrane</keyword>
<name>Q86LL6_TOXGO</name>
<protein>
    <submittedName>
        <fullName evidence="1">Transmembrane protein jlp3</fullName>
    </submittedName>
</protein>
<dbReference type="AlphaFoldDB" id="Q86LL6"/>
<keyword evidence="1" id="KW-0812">Transmembrane</keyword>
<organism evidence="1">
    <name type="scientific">Toxoplasma gondii</name>
    <dbReference type="NCBI Taxonomy" id="5811"/>
    <lineage>
        <taxon>Eukaryota</taxon>
        <taxon>Sar</taxon>
        <taxon>Alveolata</taxon>
        <taxon>Apicomplexa</taxon>
        <taxon>Conoidasida</taxon>
        <taxon>Coccidia</taxon>
        <taxon>Eucoccidiorida</taxon>
        <taxon>Eimeriorina</taxon>
        <taxon>Sarcocystidae</taxon>
        <taxon>Toxoplasma</taxon>
    </lineage>
</organism>
<evidence type="ECO:0000313" key="1">
    <source>
        <dbReference type="EMBL" id="AAO46028.1"/>
    </source>
</evidence>
<proteinExistence type="evidence at transcript level"/>
<sequence length="114" mass="12774">MYTTLAPGASRFKWDFCGGGCFPSRSFFLLASLCGSLFCEFSKTSRGSCYFHYVTLKVCNLLQRNDSLHVDSVSGLWQLHRLGNFQGAPWCVSFYRPREPSRSRMASPPLAAST</sequence>
<dbReference type="EMBL" id="AY208748">
    <property type="protein sequence ID" value="AAO46028.1"/>
    <property type="molecule type" value="mRNA"/>
</dbReference>